<dbReference type="CDD" id="cd17718">
    <property type="entry name" value="BRCT_TopBP1_rpt3"/>
    <property type="match status" value="1"/>
</dbReference>
<dbReference type="AlphaFoldDB" id="A0AAV2QB43"/>
<evidence type="ECO:0000259" key="3">
    <source>
        <dbReference type="PROSITE" id="PS50172"/>
    </source>
</evidence>
<evidence type="ECO:0000256" key="1">
    <source>
        <dbReference type="ARBA" id="ARBA00022737"/>
    </source>
</evidence>
<dbReference type="InterPro" id="IPR059215">
    <property type="entry name" value="BRCT2_TopBP1-like"/>
</dbReference>
<dbReference type="PANTHER" id="PTHR13561">
    <property type="entry name" value="DNA REPLICATION REGULATOR DPB11-RELATED"/>
    <property type="match status" value="1"/>
</dbReference>
<dbReference type="CDD" id="cd17727">
    <property type="entry name" value="BRCT_TopBP1_rpt6"/>
    <property type="match status" value="1"/>
</dbReference>
<dbReference type="InterPro" id="IPR036420">
    <property type="entry name" value="BRCT_dom_sf"/>
</dbReference>
<dbReference type="GO" id="GO:0007095">
    <property type="term" value="P:mitotic G2 DNA damage checkpoint signaling"/>
    <property type="evidence" value="ECO:0007669"/>
    <property type="project" value="TreeGrafter"/>
</dbReference>
<proteinExistence type="predicted"/>
<feature type="compositionally biased region" description="Polar residues" evidence="2">
    <location>
        <begin position="1075"/>
        <end position="1089"/>
    </location>
</feature>
<comment type="caution">
    <text evidence="4">The sequence shown here is derived from an EMBL/GenBank/DDBJ whole genome shotgun (WGS) entry which is preliminary data.</text>
</comment>
<dbReference type="Proteomes" id="UP001497623">
    <property type="component" value="Unassembled WGS sequence"/>
</dbReference>
<dbReference type="EMBL" id="CAXKWB010004372">
    <property type="protein sequence ID" value="CAL4073586.1"/>
    <property type="molecule type" value="Genomic_DNA"/>
</dbReference>
<dbReference type="PANTHER" id="PTHR13561:SF20">
    <property type="entry name" value="DNA TOPOISOMERASE 2-BINDING PROTEIN 1"/>
    <property type="match status" value="1"/>
</dbReference>
<feature type="region of interest" description="Disordered" evidence="2">
    <location>
        <begin position="904"/>
        <end position="924"/>
    </location>
</feature>
<keyword evidence="5" id="KW-1185">Reference proteome</keyword>
<gene>
    <name evidence="4" type="ORF">MNOR_LOCUS9169</name>
</gene>
<feature type="non-terminal residue" evidence="4">
    <location>
        <position position="1109"/>
    </location>
</feature>
<feature type="domain" description="BRCT" evidence="3">
    <location>
        <begin position="383"/>
        <end position="473"/>
    </location>
</feature>
<dbReference type="Pfam" id="PF12738">
    <property type="entry name" value="PTCB-BRCT"/>
    <property type="match status" value="3"/>
</dbReference>
<dbReference type="PROSITE" id="PS50172">
    <property type="entry name" value="BRCT"/>
    <property type="match status" value="5"/>
</dbReference>
<evidence type="ECO:0000313" key="4">
    <source>
        <dbReference type="EMBL" id="CAL4073586.1"/>
    </source>
</evidence>
<organism evidence="4 5">
    <name type="scientific">Meganyctiphanes norvegica</name>
    <name type="common">Northern krill</name>
    <name type="synonym">Thysanopoda norvegica</name>
    <dbReference type="NCBI Taxonomy" id="48144"/>
    <lineage>
        <taxon>Eukaryota</taxon>
        <taxon>Metazoa</taxon>
        <taxon>Ecdysozoa</taxon>
        <taxon>Arthropoda</taxon>
        <taxon>Crustacea</taxon>
        <taxon>Multicrustacea</taxon>
        <taxon>Malacostraca</taxon>
        <taxon>Eumalacostraca</taxon>
        <taxon>Eucarida</taxon>
        <taxon>Euphausiacea</taxon>
        <taxon>Euphausiidae</taxon>
        <taxon>Meganyctiphanes</taxon>
    </lineage>
</organism>
<accession>A0AAV2QB43</accession>
<feature type="domain" description="BRCT" evidence="3">
    <location>
        <begin position="207"/>
        <end position="296"/>
    </location>
</feature>
<feature type="domain" description="BRCT" evidence="3">
    <location>
        <begin position="111"/>
        <end position="182"/>
    </location>
</feature>
<reference evidence="4 5" key="1">
    <citation type="submission" date="2024-05" db="EMBL/GenBank/DDBJ databases">
        <authorList>
            <person name="Wallberg A."/>
        </authorList>
    </citation>
    <scope>NUCLEOTIDE SEQUENCE [LARGE SCALE GENOMIC DNA]</scope>
</reference>
<protein>
    <recommendedName>
        <fullName evidence="3">BRCT domain-containing protein</fullName>
    </recommendedName>
</protein>
<dbReference type="Gene3D" id="3.40.50.10190">
    <property type="entry name" value="BRCT domain"/>
    <property type="match status" value="7"/>
</dbReference>
<dbReference type="SUPFAM" id="SSF52113">
    <property type="entry name" value="BRCT domain"/>
    <property type="match status" value="5"/>
</dbReference>
<dbReference type="SMART" id="SM00292">
    <property type="entry name" value="BRCT"/>
    <property type="match status" value="5"/>
</dbReference>
<feature type="domain" description="BRCT" evidence="3">
    <location>
        <begin position="639"/>
        <end position="736"/>
    </location>
</feature>
<dbReference type="InterPro" id="IPR001357">
    <property type="entry name" value="BRCT_dom"/>
</dbReference>
<name>A0AAV2QB43_MEGNR</name>
<dbReference type="GO" id="GO:0006270">
    <property type="term" value="P:DNA replication initiation"/>
    <property type="evidence" value="ECO:0007669"/>
    <property type="project" value="TreeGrafter"/>
</dbReference>
<feature type="compositionally biased region" description="Basic and acidic residues" evidence="2">
    <location>
        <begin position="1100"/>
        <end position="1109"/>
    </location>
</feature>
<feature type="domain" description="BRCT" evidence="3">
    <location>
        <begin position="945"/>
        <end position="1036"/>
    </location>
</feature>
<feature type="region of interest" description="Disordered" evidence="2">
    <location>
        <begin position="1045"/>
        <end position="1109"/>
    </location>
</feature>
<dbReference type="FunFam" id="3.40.50.10190:FF:000021">
    <property type="entry name" value="DNA topoisomerase II binding protein 1"/>
    <property type="match status" value="1"/>
</dbReference>
<dbReference type="GO" id="GO:0033314">
    <property type="term" value="P:mitotic DNA replication checkpoint signaling"/>
    <property type="evidence" value="ECO:0007669"/>
    <property type="project" value="TreeGrafter"/>
</dbReference>
<evidence type="ECO:0000256" key="2">
    <source>
        <dbReference type="SAM" id="MobiDB-lite"/>
    </source>
</evidence>
<feature type="region of interest" description="Disordered" evidence="2">
    <location>
        <begin position="482"/>
        <end position="502"/>
    </location>
</feature>
<dbReference type="CDD" id="cd17731">
    <property type="entry name" value="BRCT_TopBP1_rpt2_like"/>
    <property type="match status" value="1"/>
</dbReference>
<keyword evidence="1" id="KW-0677">Repeat</keyword>
<dbReference type="FunFam" id="3.40.50.10190:FF:000010">
    <property type="entry name" value="DNA topoisomerase II binding protein 1"/>
    <property type="match status" value="1"/>
</dbReference>
<sequence>MDITSSTQDGIVNLHFVLPAGATQETCSPGLICAYQACEDSGLAPTWVSTDECLKLKPGKQDVFVIEPFEGEAFEYLNLTIGFKCVRVLGPRCLLTCLHRKEPIPELPSPIHNTAMKGLVITTTGFDKQEKAELQSKVERMAGIYSNNFHEGVTHLVVKSVGSKKYIVAMEKEMPVMTGEWIHAVWEAVNKDFREDVIGTDEQFLSYNCPPLYGLTICLSQISRKDKEVIRKLISNNGGAYSPSLEMDKTHVLILPAAEGEKYNYAKNWRIHCLSPEWIYDSIEKGYAMDMEKYKVQKQFGASSPKKDIDEEALLPPDISMCSTIMMSETQMPIRIDETMNSTLAPGGLSFISSKRSPIAVNNDKVAKALEAVDQLELQAAKKAGLFLDGCKIFLSGFDDSQMEKLRRILNNGGATRFNQLTEAVSHVVIGKIENDHITTMSKWVDKPHVVYGDWIAECVTAKTQVDEGPYSYFSSSLNQEETASPFTKPKQKSEVSTPAQEKVDETFVDEALMQQYMKGSVSRRMSSAANDSLNASALPASQADALHQGIFTGKTITISGYTQEQEEELASLLIEEGGEILPLDHPGRVDFSCASLTGEGQVHPKAKESFSHLYVEECHEFKALISMEYFYLPLVFRHEPPPLQSCVIAISTYKNKERSFLVSVAQLLGAEFQEMFAKKDNPKKGVRCSTHLICSEPEGDKYKAAVKWGVPAVTRDFLLQCAAMGQHISEDDFRVDNEERIVLDPLVVMKDLLGIESGAQSPGGYSATHFEDTNNDVTISDCGNTSLIAPTPVNKKVRALRDQAAADLPSPSNIKTPDLETMRRMYPTPGTKANDSLDEMPTPDTPYGSTWHGPNPPARIRKGFKRMLDALPQDKPPAKKPNTPTRDLYNKFFEGVQKSLQAKEAKYGNSKTVNKQSPRDVKTVEETVREEMETTETNDITSADQHGILTGVVVFCNQKLRDQQQELYQTVASMGGDYRWVYEPAVTHYIYTGRGNDINKEFRMARDQGKFVVAPEWVWMCRDEETKIEESLFPHTHNPKMALSIISQKSGTPVGPRRGRPRKSEKLSVDETAEASQMSETSTRTGHSSESDADTAEVEEAKKAAALS</sequence>
<evidence type="ECO:0000313" key="5">
    <source>
        <dbReference type="Proteomes" id="UP001497623"/>
    </source>
</evidence>
<dbReference type="Pfam" id="PF00533">
    <property type="entry name" value="BRCT"/>
    <property type="match status" value="2"/>
</dbReference>